<evidence type="ECO:0000256" key="6">
    <source>
        <dbReference type="RuleBase" id="RU003631"/>
    </source>
</evidence>
<evidence type="ECO:0000256" key="3">
    <source>
        <dbReference type="ARBA" id="ARBA00023274"/>
    </source>
</evidence>
<dbReference type="Pfam" id="PF00318">
    <property type="entry name" value="Ribosomal_S2"/>
    <property type="match status" value="1"/>
</dbReference>
<protein>
    <recommendedName>
        <fullName evidence="4 5">Small ribosomal subunit protein uS2</fullName>
    </recommendedName>
</protein>
<gene>
    <name evidence="5 8" type="primary">rpsB</name>
    <name evidence="8" type="ORF">ACFFFU_11895</name>
</gene>
<keyword evidence="2 5" id="KW-0689">Ribosomal protein</keyword>
<dbReference type="NCBIfam" id="TIGR01011">
    <property type="entry name" value="rpsB_bact"/>
    <property type="match status" value="1"/>
</dbReference>
<dbReference type="InterPro" id="IPR001865">
    <property type="entry name" value="Ribosomal_uS2"/>
</dbReference>
<dbReference type="Gene3D" id="1.10.287.610">
    <property type="entry name" value="Helix hairpin bin"/>
    <property type="match status" value="1"/>
</dbReference>
<evidence type="ECO:0000256" key="4">
    <source>
        <dbReference type="ARBA" id="ARBA00035256"/>
    </source>
</evidence>
<dbReference type="PROSITE" id="PS00963">
    <property type="entry name" value="RIBOSOMAL_S2_2"/>
    <property type="match status" value="1"/>
</dbReference>
<comment type="caution">
    <text evidence="8">The sequence shown here is derived from an EMBL/GenBank/DDBJ whole genome shotgun (WGS) entry which is preliminary data.</text>
</comment>
<dbReference type="PROSITE" id="PS00962">
    <property type="entry name" value="RIBOSOMAL_S2_1"/>
    <property type="match status" value="1"/>
</dbReference>
<evidence type="ECO:0000256" key="1">
    <source>
        <dbReference type="ARBA" id="ARBA00006242"/>
    </source>
</evidence>
<dbReference type="CDD" id="cd01425">
    <property type="entry name" value="RPS2"/>
    <property type="match status" value="1"/>
</dbReference>
<dbReference type="PANTHER" id="PTHR12534:SF0">
    <property type="entry name" value="SMALL RIBOSOMAL SUBUNIT PROTEIN US2M"/>
    <property type="match status" value="1"/>
</dbReference>
<dbReference type="InterPro" id="IPR005706">
    <property type="entry name" value="Ribosomal_uS2_bac/mit/plastid"/>
</dbReference>
<dbReference type="PANTHER" id="PTHR12534">
    <property type="entry name" value="30S RIBOSOMAL PROTEIN S2 PROKARYOTIC AND ORGANELLAR"/>
    <property type="match status" value="1"/>
</dbReference>
<evidence type="ECO:0000256" key="2">
    <source>
        <dbReference type="ARBA" id="ARBA00022980"/>
    </source>
</evidence>
<evidence type="ECO:0000313" key="9">
    <source>
        <dbReference type="Proteomes" id="UP001589898"/>
    </source>
</evidence>
<proteinExistence type="inferred from homology"/>
<dbReference type="InterPro" id="IPR018130">
    <property type="entry name" value="Ribosomal_uS2_CS"/>
</dbReference>
<organism evidence="8 9">
    <name type="scientific">Luteimonas padinae</name>
    <dbReference type="NCBI Taxonomy" id="1714359"/>
    <lineage>
        <taxon>Bacteria</taxon>
        <taxon>Pseudomonadati</taxon>
        <taxon>Pseudomonadota</taxon>
        <taxon>Gammaproteobacteria</taxon>
        <taxon>Lysobacterales</taxon>
        <taxon>Lysobacteraceae</taxon>
        <taxon>Luteimonas</taxon>
    </lineage>
</organism>
<dbReference type="SUPFAM" id="SSF52313">
    <property type="entry name" value="Ribosomal protein S2"/>
    <property type="match status" value="1"/>
</dbReference>
<feature type="region of interest" description="Disordered" evidence="7">
    <location>
        <begin position="227"/>
        <end position="275"/>
    </location>
</feature>
<dbReference type="InterPro" id="IPR023591">
    <property type="entry name" value="Ribosomal_uS2_flav_dom_sf"/>
</dbReference>
<dbReference type="Proteomes" id="UP001589898">
    <property type="component" value="Unassembled WGS sequence"/>
</dbReference>
<evidence type="ECO:0000256" key="5">
    <source>
        <dbReference type="HAMAP-Rule" id="MF_00291"/>
    </source>
</evidence>
<dbReference type="HAMAP" id="MF_00291_B">
    <property type="entry name" value="Ribosomal_uS2_B"/>
    <property type="match status" value="1"/>
</dbReference>
<dbReference type="PRINTS" id="PR00395">
    <property type="entry name" value="RIBOSOMALS2"/>
</dbReference>
<dbReference type="Gene3D" id="3.40.50.10490">
    <property type="entry name" value="Glucose-6-phosphate isomerase like protein, domain 1"/>
    <property type="match status" value="1"/>
</dbReference>
<dbReference type="RefSeq" id="WP_189495605.1">
    <property type="nucleotide sequence ID" value="NZ_BMZT01000003.1"/>
</dbReference>
<reference evidence="8 9" key="1">
    <citation type="submission" date="2024-09" db="EMBL/GenBank/DDBJ databases">
        <authorList>
            <person name="Sun Q."/>
            <person name="Mori K."/>
        </authorList>
    </citation>
    <scope>NUCLEOTIDE SEQUENCE [LARGE SCALE GENOMIC DNA]</scope>
    <source>
        <strain evidence="8 9">KCTC 52403</strain>
    </source>
</reference>
<dbReference type="GO" id="GO:0005840">
    <property type="term" value="C:ribosome"/>
    <property type="evidence" value="ECO:0007669"/>
    <property type="project" value="UniProtKB-KW"/>
</dbReference>
<feature type="compositionally biased region" description="Basic and acidic residues" evidence="7">
    <location>
        <begin position="244"/>
        <end position="275"/>
    </location>
</feature>
<keyword evidence="3 5" id="KW-0687">Ribonucleoprotein</keyword>
<dbReference type="EMBL" id="JBHLTF010000032">
    <property type="protein sequence ID" value="MFC0718441.1"/>
    <property type="molecule type" value="Genomic_DNA"/>
</dbReference>
<accession>A0ABV6T1W3</accession>
<evidence type="ECO:0000313" key="8">
    <source>
        <dbReference type="EMBL" id="MFC0718441.1"/>
    </source>
</evidence>
<name>A0ABV6T1W3_9GAMM</name>
<sequence>MPQITMRQMLEAGVHFGHQTRYWNPKMSPYIFGARGKIHIINLEKTVPLFSDAMNFISGIAQKRGMILFVGTKRSAREAIKEEAERCGMPYMTQRWLGGTLTNFRTVKGSVSRLKTLEAGETDGTFDKLVKHEVLGLRREREKLEASLGGIKEMNRLPDALFVIDIGHEDIAIKEAKKLGIPVIAVVDTNYDPSLVDYAIPGNDDAIRAVQLYARAAADAVLEGKAAAPSAATVREEEFSEGGEGEKPRRAPARKKADSAETKPDEAKAEGAKAE</sequence>
<keyword evidence="9" id="KW-1185">Reference proteome</keyword>
<evidence type="ECO:0000256" key="7">
    <source>
        <dbReference type="SAM" id="MobiDB-lite"/>
    </source>
</evidence>
<comment type="similarity">
    <text evidence="1 5 6">Belongs to the universal ribosomal protein uS2 family.</text>
</comment>